<proteinExistence type="predicted"/>
<dbReference type="Gene3D" id="1.10.150.130">
    <property type="match status" value="1"/>
</dbReference>
<keyword evidence="3" id="KW-1185">Reference proteome</keyword>
<dbReference type="Proteomes" id="UP000620224">
    <property type="component" value="Unassembled WGS sequence"/>
</dbReference>
<dbReference type="AlphaFoldDB" id="A0A918J9T1"/>
<protein>
    <recommendedName>
        <fullName evidence="4">Integrase</fullName>
    </recommendedName>
</protein>
<evidence type="ECO:0008006" key="4">
    <source>
        <dbReference type="Google" id="ProtNLM"/>
    </source>
</evidence>
<dbReference type="EMBL" id="BMUE01000010">
    <property type="protein sequence ID" value="GGW64829.1"/>
    <property type="molecule type" value="Genomic_DNA"/>
</dbReference>
<reference evidence="2 3" key="1">
    <citation type="journal article" date="2014" name="Int. J. Syst. Evol. Microbiol.">
        <title>Complete genome sequence of Corynebacterium casei LMG S-19264T (=DSM 44701T), isolated from a smear-ripened cheese.</title>
        <authorList>
            <consortium name="US DOE Joint Genome Institute (JGI-PGF)"/>
            <person name="Walter F."/>
            <person name="Albersmeier A."/>
            <person name="Kalinowski J."/>
            <person name="Ruckert C."/>
        </authorList>
    </citation>
    <scope>NUCLEOTIDE SEQUENCE [LARGE SCALE GENOMIC DNA]</scope>
    <source>
        <strain evidence="2 3">JCM 4490</strain>
    </source>
</reference>
<keyword evidence="1" id="KW-0238">DNA-binding</keyword>
<gene>
    <name evidence="2" type="ORF">GCM10010503_47580</name>
</gene>
<dbReference type="GO" id="GO:0003677">
    <property type="term" value="F:DNA binding"/>
    <property type="evidence" value="ECO:0007669"/>
    <property type="project" value="UniProtKB-KW"/>
</dbReference>
<dbReference type="SUPFAM" id="SSF47823">
    <property type="entry name" value="lambda integrase-like, N-terminal domain"/>
    <property type="match status" value="1"/>
</dbReference>
<comment type="caution">
    <text evidence="2">The sequence shown here is derived from an EMBL/GenBank/DDBJ whole genome shotgun (WGS) entry which is preliminary data.</text>
</comment>
<organism evidence="2 3">
    <name type="scientific">Streptomyces lucensis JCM 4490</name>
    <dbReference type="NCBI Taxonomy" id="1306176"/>
    <lineage>
        <taxon>Bacteria</taxon>
        <taxon>Bacillati</taxon>
        <taxon>Actinomycetota</taxon>
        <taxon>Actinomycetes</taxon>
        <taxon>Kitasatosporales</taxon>
        <taxon>Streptomycetaceae</taxon>
        <taxon>Streptomyces</taxon>
    </lineage>
</organism>
<dbReference type="InterPro" id="IPR010998">
    <property type="entry name" value="Integrase_recombinase_N"/>
</dbReference>
<name>A0A918J9T1_9ACTN</name>
<evidence type="ECO:0000313" key="2">
    <source>
        <dbReference type="EMBL" id="GGW64829.1"/>
    </source>
</evidence>
<dbReference type="RefSeq" id="WP_190017340.1">
    <property type="nucleotide sequence ID" value="NZ_BMUE01000010.1"/>
</dbReference>
<sequence length="116" mass="13132">MSPGERSERTRNGYAKDWAVWSAFCAETGLPLSAVTSSSLVRFVEWLWTQPGWTDGTRTAPSTIDRRLAGTVVTARTEHGVTVERNVARDARRRLRQLVEQMEDSAETRGRGPWPW</sequence>
<evidence type="ECO:0000313" key="3">
    <source>
        <dbReference type="Proteomes" id="UP000620224"/>
    </source>
</evidence>
<evidence type="ECO:0000256" key="1">
    <source>
        <dbReference type="ARBA" id="ARBA00023125"/>
    </source>
</evidence>
<accession>A0A918J9T1</accession>